<dbReference type="Gramene" id="TraesCS7A03G0496400.1">
    <property type="protein sequence ID" value="TraesCS7A03G0496400.1.CDS1"/>
    <property type="gene ID" value="TraesCS7A03G0496400"/>
</dbReference>
<keyword evidence="2" id="KW-0472">Membrane</keyword>
<dbReference type="Gramene" id="TraesLDM7A03G03881670.1">
    <property type="protein sequence ID" value="TraesLDM7A03G03881670.1.CDS1"/>
    <property type="gene ID" value="TraesLDM7A03G03881670"/>
</dbReference>
<dbReference type="Gramene" id="TraesSTA7A03G03871910.1">
    <property type="protein sequence ID" value="TraesSTA7A03G03871910.1.CDS1"/>
    <property type="gene ID" value="TraesSTA7A03G03871910"/>
</dbReference>
<dbReference type="Gramene" id="TraesJAG7A03G03858580.1">
    <property type="protein sequence ID" value="TraesJAG7A03G03858580.1.CDS1"/>
    <property type="gene ID" value="TraesJAG7A03G03858580"/>
</dbReference>
<feature type="transmembrane region" description="Helical" evidence="2">
    <location>
        <begin position="67"/>
        <end position="88"/>
    </location>
</feature>
<organism evidence="4">
    <name type="scientific">Triticum aestivum</name>
    <name type="common">Wheat</name>
    <dbReference type="NCBI Taxonomy" id="4565"/>
    <lineage>
        <taxon>Eukaryota</taxon>
        <taxon>Viridiplantae</taxon>
        <taxon>Streptophyta</taxon>
        <taxon>Embryophyta</taxon>
        <taxon>Tracheophyta</taxon>
        <taxon>Spermatophyta</taxon>
        <taxon>Magnoliopsida</taxon>
        <taxon>Liliopsida</taxon>
        <taxon>Poales</taxon>
        <taxon>Poaceae</taxon>
        <taxon>BOP clade</taxon>
        <taxon>Pooideae</taxon>
        <taxon>Triticodae</taxon>
        <taxon>Triticeae</taxon>
        <taxon>Triticinae</taxon>
        <taxon>Triticum</taxon>
    </lineage>
</organism>
<feature type="transmembrane region" description="Helical" evidence="2">
    <location>
        <begin position="94"/>
        <end position="117"/>
    </location>
</feature>
<dbReference type="Gramene" id="TraesMAC7A03G03877530.1">
    <property type="protein sequence ID" value="TraesMAC7A03G03877530.1.CDS1"/>
    <property type="gene ID" value="TraesMAC7A03G03877530"/>
</dbReference>
<keyword evidence="2" id="KW-1133">Transmembrane helix</keyword>
<dbReference type="Gramene" id="TraesCLE_scaffold_066802_01G000100.1">
    <property type="protein sequence ID" value="TraesCLE_scaffold_066802_01G000100.1"/>
    <property type="gene ID" value="TraesCLE_scaffold_066802_01G000100"/>
</dbReference>
<dbReference type="InterPro" id="IPR055802">
    <property type="entry name" value="DUF7378"/>
</dbReference>
<dbReference type="AlphaFoldDB" id="A0A3B6RGP2"/>
<feature type="compositionally biased region" description="Low complexity" evidence="1">
    <location>
        <begin position="128"/>
        <end position="137"/>
    </location>
</feature>
<evidence type="ECO:0000256" key="1">
    <source>
        <dbReference type="SAM" id="MobiDB-lite"/>
    </source>
</evidence>
<dbReference type="Pfam" id="PF24095">
    <property type="entry name" value="DUF7378"/>
    <property type="match status" value="1"/>
</dbReference>
<dbReference type="EnsemblPlants" id="TraesCS7A02G213200.1">
    <property type="protein sequence ID" value="TraesCS7A02G213200.1.cds1"/>
    <property type="gene ID" value="TraesCS7A02G213200"/>
</dbReference>
<feature type="transmembrane region" description="Helical" evidence="2">
    <location>
        <begin position="35"/>
        <end position="55"/>
    </location>
</feature>
<dbReference type="Gramene" id="TraesCS7A02G213200.1">
    <property type="protein sequence ID" value="TraesCS7A02G213200.1.cds1"/>
    <property type="gene ID" value="TraesCS7A02G213200"/>
</dbReference>
<proteinExistence type="predicted"/>
<keyword evidence="2" id="KW-0812">Transmembrane</keyword>
<reference evidence="4" key="1">
    <citation type="submission" date="2018-08" db="EMBL/GenBank/DDBJ databases">
        <authorList>
            <person name="Rossello M."/>
        </authorList>
    </citation>
    <scope>NUCLEOTIDE SEQUENCE [LARGE SCALE GENOMIC DNA]</scope>
    <source>
        <strain evidence="4">cv. Chinese Spring</strain>
    </source>
</reference>
<reference evidence="4" key="2">
    <citation type="submission" date="2018-10" db="UniProtKB">
        <authorList>
            <consortium name="EnsemblPlants"/>
        </authorList>
    </citation>
    <scope>IDENTIFICATION</scope>
</reference>
<evidence type="ECO:0000256" key="2">
    <source>
        <dbReference type="SAM" id="Phobius"/>
    </source>
</evidence>
<dbReference type="Gramene" id="TraesROB_scaffold_085171_01G000100.1">
    <property type="protein sequence ID" value="TraesROB_scaffold_085171_01G000100.1"/>
    <property type="gene ID" value="TraesROB_scaffold_085171_01G000100"/>
</dbReference>
<evidence type="ECO:0000313" key="4">
    <source>
        <dbReference type="EnsemblPlants" id="TraesCS7A02G213200.1.cds1"/>
    </source>
</evidence>
<dbReference type="Gramene" id="TraesCAD_scaffold_085418_01G000200.1">
    <property type="protein sequence ID" value="TraesCAD_scaffold_085418_01G000200.1"/>
    <property type="gene ID" value="TraesCAD_scaffold_085418_01G000200"/>
</dbReference>
<evidence type="ECO:0000313" key="5">
    <source>
        <dbReference type="Proteomes" id="UP000019116"/>
    </source>
</evidence>
<feature type="domain" description="DUF7378" evidence="3">
    <location>
        <begin position="1"/>
        <end position="121"/>
    </location>
</feature>
<evidence type="ECO:0000259" key="3">
    <source>
        <dbReference type="Pfam" id="PF24095"/>
    </source>
</evidence>
<dbReference type="Gramene" id="TraesJUL7A03G03912030.1">
    <property type="protein sequence ID" value="TraesJUL7A03G03912030.1.CDS1"/>
    <property type="gene ID" value="TraesJUL7A03G03912030"/>
</dbReference>
<sequence length="169" mass="18311">MAVFQQVQIAAFYSAFFVGDDDRLYFTRAPWRLRLLLSMCAYTSLLMLVLSHVELFLPRVPFAVHQALLYGGLLAVVNPMGSFALGLPVGHQNVVAGCTCLVAVLIAGLLVLWAWLVGRYSGGRQPSGGAATGAAAGNSMPKARPRRWKRYQKLVAPYYVAAATPPSIL</sequence>
<dbReference type="Gramene" id="TraesLAC7A03G03829330.1">
    <property type="protein sequence ID" value="TraesLAC7A03G03829330.1.CDS1"/>
    <property type="gene ID" value="TraesLAC7A03G03829330"/>
</dbReference>
<keyword evidence="5" id="KW-1185">Reference proteome</keyword>
<accession>A0A3B6RGP2</accession>
<protein>
    <recommendedName>
        <fullName evidence="3">DUF7378 domain-containing protein</fullName>
    </recommendedName>
</protein>
<dbReference type="Proteomes" id="UP000019116">
    <property type="component" value="Chromosome 7A"/>
</dbReference>
<dbReference type="Gramene" id="TraesNOR7A03G03919350.1">
    <property type="protein sequence ID" value="TraesNOR7A03G03919350.1.CDS1"/>
    <property type="gene ID" value="TraesNOR7A03G03919350"/>
</dbReference>
<name>A0A3B6RGP2_WHEAT</name>
<dbReference type="Gramene" id="TraesWEE_scaffold_075830_01G000100.1">
    <property type="protein sequence ID" value="TraesWEE_scaffold_075830_01G000100.1"/>
    <property type="gene ID" value="TraesWEE_scaffold_075830_01G000100"/>
</dbReference>
<dbReference type="Gramene" id="TraesSYM7A03G03827530.1">
    <property type="protein sequence ID" value="TraesSYM7A03G03827530.1.CDS1"/>
    <property type="gene ID" value="TraesSYM7A03G03827530"/>
</dbReference>
<dbReference type="Gramene" id="TraesARI7A03G03847990.1">
    <property type="protein sequence ID" value="TraesARI7A03G03847990.1.CDS1"/>
    <property type="gene ID" value="TraesARI7A03G03847990"/>
</dbReference>
<feature type="region of interest" description="Disordered" evidence="1">
    <location>
        <begin position="126"/>
        <end position="145"/>
    </location>
</feature>
<dbReference type="Gramene" id="TraesRN7A0100467400.1">
    <property type="protein sequence ID" value="TraesRN7A0100467400.1"/>
    <property type="gene ID" value="TraesRN7A0100467400"/>
</dbReference>